<dbReference type="PANTHER" id="PTHR30086:SF20">
    <property type="entry name" value="ARGININE EXPORTER PROTEIN ARGO-RELATED"/>
    <property type="match status" value="1"/>
</dbReference>
<keyword evidence="5 6" id="KW-0472">Membrane</keyword>
<keyword evidence="3 6" id="KW-0812">Transmembrane</keyword>
<evidence type="ECO:0000313" key="8">
    <source>
        <dbReference type="Proteomes" id="UP000636579"/>
    </source>
</evidence>
<evidence type="ECO:0000256" key="2">
    <source>
        <dbReference type="ARBA" id="ARBA00022475"/>
    </source>
</evidence>
<feature type="transmembrane region" description="Helical" evidence="6">
    <location>
        <begin position="161"/>
        <end position="186"/>
    </location>
</feature>
<feature type="transmembrane region" description="Helical" evidence="6">
    <location>
        <begin position="124"/>
        <end position="149"/>
    </location>
</feature>
<gene>
    <name evidence="7" type="ORF">H4W26_000465</name>
</gene>
<evidence type="ECO:0000256" key="6">
    <source>
        <dbReference type="SAM" id="Phobius"/>
    </source>
</evidence>
<organism evidence="7 8">
    <name type="scientific">Nesterenkonia halotolerans</name>
    <dbReference type="NCBI Taxonomy" id="225325"/>
    <lineage>
        <taxon>Bacteria</taxon>
        <taxon>Bacillati</taxon>
        <taxon>Actinomycetota</taxon>
        <taxon>Actinomycetes</taxon>
        <taxon>Micrococcales</taxon>
        <taxon>Micrococcaceae</taxon>
        <taxon>Nesterenkonia</taxon>
    </lineage>
</organism>
<feature type="transmembrane region" description="Helical" evidence="6">
    <location>
        <begin position="54"/>
        <end position="71"/>
    </location>
</feature>
<evidence type="ECO:0000256" key="3">
    <source>
        <dbReference type="ARBA" id="ARBA00022692"/>
    </source>
</evidence>
<keyword evidence="8" id="KW-1185">Reference proteome</keyword>
<keyword evidence="4 6" id="KW-1133">Transmembrane helix</keyword>
<evidence type="ECO:0000256" key="1">
    <source>
        <dbReference type="ARBA" id="ARBA00004651"/>
    </source>
</evidence>
<sequence length="187" mass="19263">MAFMVAVGLERGRRAAVTAILGIGTGMSLYAAGAVAGIGQLAQAHPLLFDLVKLLGAGYLIWLAIGTFRSARRATDGHEVSVTARPYVRGLLISLTNPKIILFFVAVLPQFMGRAQSTGLQLAMLGAVNVVMEVVLYGAIGVLAGTFNARFTSSRKGAATLSYIAGAVYLGLAGVAIVDVVGVGLLA</sequence>
<evidence type="ECO:0000313" key="7">
    <source>
        <dbReference type="EMBL" id="MBE1513710.1"/>
    </source>
</evidence>
<dbReference type="Proteomes" id="UP000636579">
    <property type="component" value="Unassembled WGS sequence"/>
</dbReference>
<accession>A0ABR9J3X6</accession>
<proteinExistence type="predicted"/>
<name>A0ABR9J3X6_9MICC</name>
<evidence type="ECO:0000256" key="4">
    <source>
        <dbReference type="ARBA" id="ARBA00022989"/>
    </source>
</evidence>
<keyword evidence="2" id="KW-1003">Cell membrane</keyword>
<dbReference type="InterPro" id="IPR001123">
    <property type="entry name" value="LeuE-type"/>
</dbReference>
<dbReference type="Pfam" id="PF01810">
    <property type="entry name" value="LysE"/>
    <property type="match status" value="1"/>
</dbReference>
<protein>
    <submittedName>
        <fullName evidence="7">Threonine/homoserine/homoserine lactone efflux protein</fullName>
    </submittedName>
</protein>
<feature type="transmembrane region" description="Helical" evidence="6">
    <location>
        <begin position="91"/>
        <end position="112"/>
    </location>
</feature>
<comment type="caution">
    <text evidence="7">The sequence shown here is derived from an EMBL/GenBank/DDBJ whole genome shotgun (WGS) entry which is preliminary data.</text>
</comment>
<reference evidence="7 8" key="1">
    <citation type="submission" date="2020-10" db="EMBL/GenBank/DDBJ databases">
        <title>Sequencing the genomes of 1000 actinobacteria strains.</title>
        <authorList>
            <person name="Klenk H.-P."/>
        </authorList>
    </citation>
    <scope>NUCLEOTIDE SEQUENCE [LARGE SCALE GENOMIC DNA]</scope>
    <source>
        <strain evidence="7 8">DSM 15474</strain>
    </source>
</reference>
<evidence type="ECO:0000256" key="5">
    <source>
        <dbReference type="ARBA" id="ARBA00023136"/>
    </source>
</evidence>
<dbReference type="EMBL" id="JADBEE010000001">
    <property type="protein sequence ID" value="MBE1513710.1"/>
    <property type="molecule type" value="Genomic_DNA"/>
</dbReference>
<comment type="subcellular location">
    <subcellularLocation>
        <location evidence="1">Cell membrane</location>
        <topology evidence="1">Multi-pass membrane protein</topology>
    </subcellularLocation>
</comment>
<dbReference type="PANTHER" id="PTHR30086">
    <property type="entry name" value="ARGININE EXPORTER PROTEIN ARGO"/>
    <property type="match status" value="1"/>
</dbReference>